<dbReference type="SUPFAM" id="SSF55961">
    <property type="entry name" value="Bet v1-like"/>
    <property type="match status" value="1"/>
</dbReference>
<comment type="caution">
    <text evidence="1">The sequence shown here is derived from an EMBL/GenBank/DDBJ whole genome shotgun (WGS) entry which is preliminary data.</text>
</comment>
<dbReference type="EMBL" id="JARRAG010000002">
    <property type="protein sequence ID" value="MDG3005117.1"/>
    <property type="molecule type" value="Genomic_DNA"/>
</dbReference>
<protein>
    <submittedName>
        <fullName evidence="1">Uncharacterized protein</fullName>
    </submittedName>
</protein>
<accession>A0ABT6FC57</accession>
<dbReference type="Proteomes" id="UP001216907">
    <property type="component" value="Unassembled WGS sequence"/>
</dbReference>
<gene>
    <name evidence="1" type="ORF">PZE19_15115</name>
</gene>
<dbReference type="Gene3D" id="3.30.530.20">
    <property type="match status" value="1"/>
</dbReference>
<dbReference type="RefSeq" id="WP_277861466.1">
    <property type="nucleotide sequence ID" value="NZ_JARRAG010000002.1"/>
</dbReference>
<dbReference type="InterPro" id="IPR023393">
    <property type="entry name" value="START-like_dom_sf"/>
</dbReference>
<reference evidence="1 2" key="1">
    <citation type="submission" date="2023-03" db="EMBL/GenBank/DDBJ databases">
        <title>Paludisphaera mucosa sp. nov. a novel planctomycete from northern fen.</title>
        <authorList>
            <person name="Ivanova A."/>
        </authorList>
    </citation>
    <scope>NUCLEOTIDE SEQUENCE [LARGE SCALE GENOMIC DNA]</scope>
    <source>
        <strain evidence="1 2">Pla2</strain>
    </source>
</reference>
<organism evidence="1 2">
    <name type="scientific">Paludisphaera mucosa</name>
    <dbReference type="NCBI Taxonomy" id="3030827"/>
    <lineage>
        <taxon>Bacteria</taxon>
        <taxon>Pseudomonadati</taxon>
        <taxon>Planctomycetota</taxon>
        <taxon>Planctomycetia</taxon>
        <taxon>Isosphaerales</taxon>
        <taxon>Isosphaeraceae</taxon>
        <taxon>Paludisphaera</taxon>
    </lineage>
</organism>
<sequence>MTRVEQPRLKTTVFAVSAAWEPGRRFAWTGSHPGAAAFADHVLEPTPTGCRPTLTLR</sequence>
<evidence type="ECO:0000313" key="2">
    <source>
        <dbReference type="Proteomes" id="UP001216907"/>
    </source>
</evidence>
<proteinExistence type="predicted"/>
<name>A0ABT6FC57_9BACT</name>
<keyword evidence="2" id="KW-1185">Reference proteome</keyword>
<evidence type="ECO:0000313" key="1">
    <source>
        <dbReference type="EMBL" id="MDG3005117.1"/>
    </source>
</evidence>